<sequence>MGQTLLKNGYIVTMNETEQVYDGGSVLVQDDKILAVGKVDPKLVAPDAEVIELNGRYVLPGFVNTHVHTSQQISRGVGDDVDFITWLHKRMWPYESNMTEEDSYYSTLMCCLELIRSGVTSFAEPGGQFVSGMVRGVAEAGLRAKLAKSVMDCGEGLPKIWQRTTDQELEQQEEDLKRYHNSADGRVQIWFGLRTIFNNTDDLIIRTKELADRYGVGVHMHVAEAKSEVEYTQEIYGEPTVTHLNRLGVLDKNLLAVHTVWLTNEEIRMFREHDVKVSHNPASAMRVLGFAKIPRMLREGVCVSIGTDGASSSNRMDMVDEMWLTSLIHKGWRLDSTVVPSEDVLRMATINGARALLDDRFYGSLTPGKKADLIVINPHGPSMMPVNDKIAALVTAMHSTNIESTMCDGKWLMRDRKILSLDEEAILKEASARGAAIYDRALIHLPDRFPVTKIED</sequence>
<dbReference type="Gene3D" id="2.30.40.10">
    <property type="entry name" value="Urease, subunit C, domain 1"/>
    <property type="match status" value="1"/>
</dbReference>
<evidence type="ECO:0000259" key="2">
    <source>
        <dbReference type="Pfam" id="PF01979"/>
    </source>
</evidence>
<evidence type="ECO:0000256" key="1">
    <source>
        <dbReference type="ARBA" id="ARBA00022801"/>
    </source>
</evidence>
<proteinExistence type="predicted"/>
<dbReference type="Pfam" id="PF01979">
    <property type="entry name" value="Amidohydro_1"/>
    <property type="match status" value="1"/>
</dbReference>
<dbReference type="InterPro" id="IPR011059">
    <property type="entry name" value="Metal-dep_hydrolase_composite"/>
</dbReference>
<dbReference type="CDD" id="cd01298">
    <property type="entry name" value="ATZ_TRZ_like"/>
    <property type="match status" value="1"/>
</dbReference>
<dbReference type="InterPro" id="IPR032466">
    <property type="entry name" value="Metal_Hydrolase"/>
</dbReference>
<evidence type="ECO:0000313" key="3">
    <source>
        <dbReference type="EMBL" id="MBU9727145.1"/>
    </source>
</evidence>
<dbReference type="Gene3D" id="3.20.20.140">
    <property type="entry name" value="Metal-dependent hydrolases"/>
    <property type="match status" value="1"/>
</dbReference>
<gene>
    <name evidence="3" type="ORF">KTH90_14085</name>
</gene>
<dbReference type="SUPFAM" id="SSF51338">
    <property type="entry name" value="Composite domain of metallo-dependent hydrolases"/>
    <property type="match status" value="1"/>
</dbReference>
<feature type="domain" description="Amidohydrolase-related" evidence="2">
    <location>
        <begin position="57"/>
        <end position="412"/>
    </location>
</feature>
<dbReference type="InterPro" id="IPR006680">
    <property type="entry name" value="Amidohydro-rel"/>
</dbReference>
<keyword evidence="1" id="KW-0378">Hydrolase</keyword>
<dbReference type="RefSeq" id="WP_158353874.1">
    <property type="nucleotide sequence ID" value="NZ_JAHQCX010000009.1"/>
</dbReference>
<reference evidence="3 4" key="1">
    <citation type="submission" date="2021-06" db="EMBL/GenBank/DDBJ databases">
        <title>Description of novel taxa of the family Lachnospiraceae.</title>
        <authorList>
            <person name="Chaplin A.V."/>
            <person name="Sokolova S.R."/>
            <person name="Pikina A.P."/>
            <person name="Korzhanova M."/>
            <person name="Belova V."/>
            <person name="Korostin D."/>
            <person name="Efimov B.A."/>
        </authorList>
    </citation>
    <scope>NUCLEOTIDE SEQUENCE [LARGE SCALE GENOMIC DNA]</scope>
    <source>
        <strain evidence="3 4">ASD4241</strain>
    </source>
</reference>
<dbReference type="InterPro" id="IPR050287">
    <property type="entry name" value="MTA/SAH_deaminase"/>
</dbReference>
<protein>
    <submittedName>
        <fullName evidence="3">Amidohydrolase</fullName>
    </submittedName>
</protein>
<dbReference type="SUPFAM" id="SSF51556">
    <property type="entry name" value="Metallo-dependent hydrolases"/>
    <property type="match status" value="1"/>
</dbReference>
<accession>A0ABS6K9F2</accession>
<comment type="caution">
    <text evidence="3">The sequence shown here is derived from an EMBL/GenBank/DDBJ whole genome shotgun (WGS) entry which is preliminary data.</text>
</comment>
<dbReference type="PANTHER" id="PTHR43794">
    <property type="entry name" value="AMINOHYDROLASE SSNA-RELATED"/>
    <property type="match status" value="1"/>
</dbReference>
<dbReference type="PANTHER" id="PTHR43794:SF11">
    <property type="entry name" value="AMIDOHYDROLASE-RELATED DOMAIN-CONTAINING PROTEIN"/>
    <property type="match status" value="1"/>
</dbReference>
<organism evidence="3 4">
    <name type="scientific">Diplocloster modestus</name>
    <dbReference type="NCBI Taxonomy" id="2850322"/>
    <lineage>
        <taxon>Bacteria</taxon>
        <taxon>Bacillati</taxon>
        <taxon>Bacillota</taxon>
        <taxon>Clostridia</taxon>
        <taxon>Lachnospirales</taxon>
        <taxon>Lachnospiraceae</taxon>
        <taxon>Diplocloster</taxon>
    </lineage>
</organism>
<name>A0ABS6K9F2_9FIRM</name>
<evidence type="ECO:0000313" key="4">
    <source>
        <dbReference type="Proteomes" id="UP001314681"/>
    </source>
</evidence>
<dbReference type="Proteomes" id="UP001314681">
    <property type="component" value="Unassembled WGS sequence"/>
</dbReference>
<dbReference type="EMBL" id="JAHQCX010000009">
    <property type="protein sequence ID" value="MBU9727145.1"/>
    <property type="molecule type" value="Genomic_DNA"/>
</dbReference>
<keyword evidence="4" id="KW-1185">Reference proteome</keyword>